<organism evidence="20 21">
    <name type="scientific">Paenibacillus tianmuensis</name>
    <dbReference type="NCBI Taxonomy" id="624147"/>
    <lineage>
        <taxon>Bacteria</taxon>
        <taxon>Bacillati</taxon>
        <taxon>Bacillota</taxon>
        <taxon>Bacilli</taxon>
        <taxon>Bacillales</taxon>
        <taxon>Paenibacillaceae</taxon>
        <taxon>Paenibacillus</taxon>
    </lineage>
</organism>
<evidence type="ECO:0000313" key="20">
    <source>
        <dbReference type="EMBL" id="SCW56747.1"/>
    </source>
</evidence>
<evidence type="ECO:0000256" key="15">
    <source>
        <dbReference type="ARBA" id="ARBA00023134"/>
    </source>
</evidence>
<keyword evidence="21" id="KW-1185">Reference proteome</keyword>
<dbReference type="InterPro" id="IPR027417">
    <property type="entry name" value="P-loop_NTPase"/>
</dbReference>
<evidence type="ECO:0000256" key="2">
    <source>
        <dbReference type="ARBA" id="ARBA00000711"/>
    </source>
</evidence>
<evidence type="ECO:0000313" key="21">
    <source>
        <dbReference type="Proteomes" id="UP000198601"/>
    </source>
</evidence>
<dbReference type="PANTHER" id="PTHR34848">
    <property type="match status" value="1"/>
</dbReference>
<dbReference type="Pfam" id="PF02283">
    <property type="entry name" value="CobU"/>
    <property type="match status" value="1"/>
</dbReference>
<evidence type="ECO:0000256" key="16">
    <source>
        <dbReference type="ARBA" id="ARBA00029570"/>
    </source>
</evidence>
<comment type="catalytic activity">
    <reaction evidence="3">
        <text>adenosylcob(III)inamide + GTP = adenosylcob(III)inamide phosphate + GDP + H(+)</text>
        <dbReference type="Rhea" id="RHEA:15765"/>
        <dbReference type="ChEBI" id="CHEBI:2480"/>
        <dbReference type="ChEBI" id="CHEBI:15378"/>
        <dbReference type="ChEBI" id="CHEBI:37565"/>
        <dbReference type="ChEBI" id="CHEBI:58189"/>
        <dbReference type="ChEBI" id="CHEBI:58502"/>
        <dbReference type="EC" id="2.7.1.156"/>
    </reaction>
</comment>
<dbReference type="GO" id="GO:0008820">
    <property type="term" value="F:cobinamide phosphate guanylyltransferase activity"/>
    <property type="evidence" value="ECO:0007669"/>
    <property type="project" value="UniProtKB-EC"/>
</dbReference>
<comment type="catalytic activity">
    <reaction evidence="2">
        <text>adenosylcob(III)inamide phosphate + GTP + H(+) = adenosylcob(III)inamide-GDP + diphosphate</text>
        <dbReference type="Rhea" id="RHEA:22712"/>
        <dbReference type="ChEBI" id="CHEBI:15378"/>
        <dbReference type="ChEBI" id="CHEBI:33019"/>
        <dbReference type="ChEBI" id="CHEBI:37565"/>
        <dbReference type="ChEBI" id="CHEBI:58502"/>
        <dbReference type="ChEBI" id="CHEBI:60487"/>
        <dbReference type="EC" id="2.7.7.62"/>
    </reaction>
</comment>
<keyword evidence="20" id="KW-0548">Nucleotidyltransferase</keyword>
<keyword evidence="11 20" id="KW-0808">Transferase</keyword>
<evidence type="ECO:0000256" key="4">
    <source>
        <dbReference type="ARBA" id="ARBA00003889"/>
    </source>
</evidence>
<evidence type="ECO:0000256" key="9">
    <source>
        <dbReference type="ARBA" id="ARBA00012523"/>
    </source>
</evidence>
<evidence type="ECO:0000256" key="13">
    <source>
        <dbReference type="ARBA" id="ARBA00022777"/>
    </source>
</evidence>
<dbReference type="GO" id="GO:0009236">
    <property type="term" value="P:cobalamin biosynthetic process"/>
    <property type="evidence" value="ECO:0007669"/>
    <property type="project" value="UniProtKB-UniPathway"/>
</dbReference>
<feature type="binding site" evidence="19">
    <location>
        <position position="94"/>
    </location>
    <ligand>
        <name>GTP</name>
        <dbReference type="ChEBI" id="CHEBI:37565"/>
    </ligand>
</feature>
<dbReference type="Gene3D" id="3.40.50.300">
    <property type="entry name" value="P-loop containing nucleotide triphosphate hydrolases"/>
    <property type="match status" value="1"/>
</dbReference>
<dbReference type="Proteomes" id="UP000198601">
    <property type="component" value="Unassembled WGS sequence"/>
</dbReference>
<proteinExistence type="inferred from homology"/>
<feature type="binding site" evidence="19">
    <location>
        <begin position="18"/>
        <end position="25"/>
    </location>
    <ligand>
        <name>GTP</name>
        <dbReference type="ChEBI" id="CHEBI:37565"/>
    </ligand>
</feature>
<evidence type="ECO:0000256" key="3">
    <source>
        <dbReference type="ARBA" id="ARBA00001522"/>
    </source>
</evidence>
<evidence type="ECO:0000256" key="18">
    <source>
        <dbReference type="PIRSR" id="PIRSR006135-1"/>
    </source>
</evidence>
<sequence>MNAGQREGNAPMKVLVTGGARSGKSGFAERYAAVLGHEGLYVATAQAYDDEMRRRIALHRQSRSERGFRWTTAEEPFALAELLERSSAPVVLVDCLTLWLSNWLLRLEQEPDAEAQLEAKIDSLASVFATVKQPTVLVTNEVGAGLVPEYKLGRLFRDLSGRMNQRLAREADQVFLVASGIPLELKSMAFKL</sequence>
<evidence type="ECO:0000256" key="1">
    <source>
        <dbReference type="ARBA" id="ARBA00000312"/>
    </source>
</evidence>
<feature type="binding site" evidence="19">
    <location>
        <position position="74"/>
    </location>
    <ligand>
        <name>GTP</name>
        <dbReference type="ChEBI" id="CHEBI:37565"/>
    </ligand>
</feature>
<comment type="function">
    <text evidence="4">Catalyzes ATP-dependent phosphorylation of adenosylcobinamide and addition of GMP to adenosylcobinamide phosphate.</text>
</comment>
<comment type="pathway">
    <text evidence="6">Cofactor biosynthesis; adenosylcobalamin biosynthesis; adenosylcobalamin from cob(II)yrinate a,c-diamide: step 5/7.</text>
</comment>
<dbReference type="STRING" id="624147.SAMN04487970_101617"/>
<dbReference type="GO" id="GO:0005525">
    <property type="term" value="F:GTP binding"/>
    <property type="evidence" value="ECO:0007669"/>
    <property type="project" value="UniProtKB-KW"/>
</dbReference>
<dbReference type="CDD" id="cd00544">
    <property type="entry name" value="CobU"/>
    <property type="match status" value="1"/>
</dbReference>
<dbReference type="UniPathway" id="UPA00148">
    <property type="reaction ID" value="UER00236"/>
</dbReference>
<evidence type="ECO:0000256" key="11">
    <source>
        <dbReference type="ARBA" id="ARBA00022679"/>
    </source>
</evidence>
<evidence type="ECO:0000256" key="6">
    <source>
        <dbReference type="ARBA" id="ARBA00005159"/>
    </source>
</evidence>
<evidence type="ECO:0000256" key="10">
    <source>
        <dbReference type="ARBA" id="ARBA00022573"/>
    </source>
</evidence>
<dbReference type="GO" id="GO:0043752">
    <property type="term" value="F:adenosylcobinamide kinase activity"/>
    <property type="evidence" value="ECO:0007669"/>
    <property type="project" value="UniProtKB-EC"/>
</dbReference>
<keyword evidence="10" id="KW-0169">Cobalamin biosynthesis</keyword>
<reference evidence="21" key="1">
    <citation type="submission" date="2016-10" db="EMBL/GenBank/DDBJ databases">
        <authorList>
            <person name="Varghese N."/>
            <person name="Submissions S."/>
        </authorList>
    </citation>
    <scope>NUCLEOTIDE SEQUENCE [LARGE SCALE GENOMIC DNA]</scope>
    <source>
        <strain evidence="21">CGMCC 1.8946</strain>
    </source>
</reference>
<keyword evidence="14" id="KW-0067">ATP-binding</keyword>
<feature type="binding site" evidence="19">
    <location>
        <begin position="43"/>
        <end position="45"/>
    </location>
    <ligand>
        <name>GTP</name>
        <dbReference type="ChEBI" id="CHEBI:37565"/>
    </ligand>
</feature>
<feature type="active site" description="GMP-histidine intermediate" evidence="18">
    <location>
        <position position="59"/>
    </location>
</feature>
<name>A0A1G4RJ21_9BACL</name>
<dbReference type="EC" id="2.7.7.62" evidence="9"/>
<keyword evidence="12 19" id="KW-0547">Nucleotide-binding</keyword>
<dbReference type="PIRSF" id="PIRSF006135">
    <property type="entry name" value="CobU"/>
    <property type="match status" value="1"/>
</dbReference>
<keyword evidence="15 19" id="KW-0342">GTP-binding</keyword>
<dbReference type="PANTHER" id="PTHR34848:SF1">
    <property type="entry name" value="BIFUNCTIONAL ADENOSYLCOBALAMIN BIOSYNTHESIS PROTEIN COBU"/>
    <property type="match status" value="1"/>
</dbReference>
<dbReference type="AlphaFoldDB" id="A0A1G4RJ21"/>
<comment type="catalytic activity">
    <reaction evidence="1">
        <text>adenosylcob(III)inamide + ATP = adenosylcob(III)inamide phosphate + ADP + H(+)</text>
        <dbReference type="Rhea" id="RHEA:15769"/>
        <dbReference type="ChEBI" id="CHEBI:2480"/>
        <dbReference type="ChEBI" id="CHEBI:15378"/>
        <dbReference type="ChEBI" id="CHEBI:30616"/>
        <dbReference type="ChEBI" id="CHEBI:58502"/>
        <dbReference type="ChEBI" id="CHEBI:456216"/>
        <dbReference type="EC" id="2.7.1.156"/>
    </reaction>
</comment>
<evidence type="ECO:0000256" key="19">
    <source>
        <dbReference type="PIRSR" id="PIRSR006135-2"/>
    </source>
</evidence>
<keyword evidence="13 20" id="KW-0418">Kinase</keyword>
<dbReference type="EC" id="2.7.1.156" evidence="8"/>
<accession>A0A1G4RJ21</accession>
<protein>
    <recommendedName>
        <fullName evidence="16">Adenosylcobinamide kinase</fullName>
        <ecNumber evidence="8">2.7.1.156</ecNumber>
        <ecNumber evidence="9">2.7.7.62</ecNumber>
    </recommendedName>
    <alternativeName>
        <fullName evidence="17">Adenosylcobinamide-phosphate guanylyltransferase</fullName>
    </alternativeName>
</protein>
<dbReference type="SUPFAM" id="SSF52540">
    <property type="entry name" value="P-loop containing nucleoside triphosphate hydrolases"/>
    <property type="match status" value="1"/>
</dbReference>
<comment type="pathway">
    <text evidence="5">Cofactor biosynthesis; adenosylcobalamin biosynthesis; adenosylcobalamin from cob(II)yrinate a,c-diamide: step 6/7.</text>
</comment>
<feature type="binding site" evidence="19">
    <location>
        <begin position="60"/>
        <end position="63"/>
    </location>
    <ligand>
        <name>GTP</name>
        <dbReference type="ChEBI" id="CHEBI:37565"/>
    </ligand>
</feature>
<gene>
    <name evidence="20" type="ORF">SAMN04487970_101617</name>
</gene>
<evidence type="ECO:0000256" key="7">
    <source>
        <dbReference type="ARBA" id="ARBA00007490"/>
    </source>
</evidence>
<evidence type="ECO:0000256" key="5">
    <source>
        <dbReference type="ARBA" id="ARBA00004692"/>
    </source>
</evidence>
<comment type="similarity">
    <text evidence="7">Belongs to the CobU/CobP family.</text>
</comment>
<dbReference type="GO" id="GO:0005524">
    <property type="term" value="F:ATP binding"/>
    <property type="evidence" value="ECO:0007669"/>
    <property type="project" value="UniProtKB-KW"/>
</dbReference>
<dbReference type="NCBIfam" id="NF004469">
    <property type="entry name" value="PRK05800.1"/>
    <property type="match status" value="1"/>
</dbReference>
<evidence type="ECO:0000256" key="17">
    <source>
        <dbReference type="ARBA" id="ARBA00030571"/>
    </source>
</evidence>
<evidence type="ECO:0000256" key="14">
    <source>
        <dbReference type="ARBA" id="ARBA00022840"/>
    </source>
</evidence>
<dbReference type="InterPro" id="IPR003203">
    <property type="entry name" value="CobU/CobP"/>
</dbReference>
<dbReference type="EMBL" id="FMTT01000016">
    <property type="protein sequence ID" value="SCW56747.1"/>
    <property type="molecule type" value="Genomic_DNA"/>
</dbReference>
<evidence type="ECO:0000256" key="8">
    <source>
        <dbReference type="ARBA" id="ARBA00012016"/>
    </source>
</evidence>
<evidence type="ECO:0000256" key="12">
    <source>
        <dbReference type="ARBA" id="ARBA00022741"/>
    </source>
</evidence>